<dbReference type="SUPFAM" id="SSF51011">
    <property type="entry name" value="Glycosyl hydrolase domain"/>
    <property type="match status" value="1"/>
</dbReference>
<dbReference type="RefSeq" id="WP_286660633.1">
    <property type="nucleotide sequence ID" value="NZ_JASZYV010000002.1"/>
</dbReference>
<name>A0ABT7NA76_9BURK</name>
<dbReference type="InterPro" id="IPR011837">
    <property type="entry name" value="Glycogen_debranch_GlgX"/>
</dbReference>
<dbReference type="InterPro" id="IPR040784">
    <property type="entry name" value="GlgX_C"/>
</dbReference>
<proteinExistence type="inferred from homology"/>
<evidence type="ECO:0000256" key="1">
    <source>
        <dbReference type="ARBA" id="ARBA00008061"/>
    </source>
</evidence>
<accession>A0ABT7NA76</accession>
<dbReference type="InterPro" id="IPR013780">
    <property type="entry name" value="Glyco_hydro_b"/>
</dbReference>
<organism evidence="5 6">
    <name type="scientific">Variovorax dokdonensis</name>
    <dbReference type="NCBI Taxonomy" id="344883"/>
    <lineage>
        <taxon>Bacteria</taxon>
        <taxon>Pseudomonadati</taxon>
        <taxon>Pseudomonadota</taxon>
        <taxon>Betaproteobacteria</taxon>
        <taxon>Burkholderiales</taxon>
        <taxon>Comamonadaceae</taxon>
        <taxon>Variovorax</taxon>
    </lineage>
</organism>
<dbReference type="Gene3D" id="2.60.40.1180">
    <property type="entry name" value="Golgi alpha-mannosidase II"/>
    <property type="match status" value="1"/>
</dbReference>
<dbReference type="NCBIfam" id="TIGR02100">
    <property type="entry name" value="glgX_debranch"/>
    <property type="match status" value="1"/>
</dbReference>
<dbReference type="SUPFAM" id="SSF81296">
    <property type="entry name" value="E set domains"/>
    <property type="match status" value="1"/>
</dbReference>
<dbReference type="Pfam" id="PF00128">
    <property type="entry name" value="Alpha-amylase"/>
    <property type="match status" value="1"/>
</dbReference>
<gene>
    <name evidence="5" type="primary">glgX</name>
    <name evidence="5" type="ORF">QTH91_10175</name>
</gene>
<dbReference type="Pfam" id="PF18390">
    <property type="entry name" value="GlgX_C"/>
    <property type="match status" value="1"/>
</dbReference>
<keyword evidence="6" id="KW-1185">Reference proteome</keyword>
<sequence length="691" mass="75532">MLGHGTPYPLGASVALEGGINFAIAAPRADAVYLCLFDGLGLHEQQRLRLPACTDGVWHGRLPSARAGLVYGYRVHGPWAPAQGDRFNPAKLLLDPYAREVVGRYDGSDIFLGHDPADPSRRDTRDNASVALKARVVADAPPLAEPCSRIAASNRVLYELHVGSQTRLHPGVPPELRGSFAGLAHPSVLDHLQGLGVTTLSLMPVQFRADEARLQKLGLSNHWGYTPIGWFAPEQRYASGRAGVSPTQEFRALADAIHARGMELVIDVVYNHSAETDEAGPTLSLRGIDNALYYHLRPDEPSLYENWTGCGNCLNLSEPRVVQLVMDSLRHWATQMGVDGFRFDLAPVLARGPARSGGEFDPHAPLLAAIAQDPVLSQCLLIAEPWDIGPGGYRLGEFPPGWLEWNDRFRDTQRAFWLHRAVGRGALAQRLAGSSDAFQRNGRAPTASVNFVTAHDGFTLRDLVSYDERHNEANGEHNRDGHGHNLSRNCGVEGDTDDPHVLAERARLARTLLAALLLSQGTPMLLAGDEIGHTQRGNNNAYCQDNDITWLDWTRADLRLAGYVARVLALRREARPLARAHWWPARAEPGEPALHWLDPQGRPMTGSDWDDAESHALAMLFDAPSREPRWLLLINAQAAPVRFALPPGVWRLRLASDAEPDSQPQSSPLADAVDVPGGSLWLACASPDPNA</sequence>
<comment type="similarity">
    <text evidence="1">Belongs to the glycosyl hydrolase 13 family.</text>
</comment>
<dbReference type="SUPFAM" id="SSF51445">
    <property type="entry name" value="(Trans)glycosidases"/>
    <property type="match status" value="1"/>
</dbReference>
<evidence type="ECO:0000313" key="5">
    <source>
        <dbReference type="EMBL" id="MDM0044850.1"/>
    </source>
</evidence>
<dbReference type="Gene3D" id="2.60.40.10">
    <property type="entry name" value="Immunoglobulins"/>
    <property type="match status" value="1"/>
</dbReference>
<dbReference type="EMBL" id="JASZYV010000002">
    <property type="protein sequence ID" value="MDM0044850.1"/>
    <property type="molecule type" value="Genomic_DNA"/>
</dbReference>
<evidence type="ECO:0000313" key="6">
    <source>
        <dbReference type="Proteomes" id="UP001174908"/>
    </source>
</evidence>
<dbReference type="InterPro" id="IPR044505">
    <property type="entry name" value="GlgX_Isoamylase_N_E_set"/>
</dbReference>
<dbReference type="InterPro" id="IPR004193">
    <property type="entry name" value="Glyco_hydro_13_N"/>
</dbReference>
<dbReference type="CDD" id="cd02856">
    <property type="entry name" value="E_set_GDE_Isoamylase_N"/>
    <property type="match status" value="1"/>
</dbReference>
<evidence type="ECO:0000256" key="2">
    <source>
        <dbReference type="ARBA" id="ARBA00022801"/>
    </source>
</evidence>
<comment type="caution">
    <text evidence="5">The sequence shown here is derived from an EMBL/GenBank/DDBJ whole genome shotgun (WGS) entry which is preliminary data.</text>
</comment>
<dbReference type="CDD" id="cd11326">
    <property type="entry name" value="AmyAc_Glg_debranch"/>
    <property type="match status" value="1"/>
</dbReference>
<dbReference type="InterPro" id="IPR017853">
    <property type="entry name" value="GH"/>
</dbReference>
<evidence type="ECO:0000259" key="4">
    <source>
        <dbReference type="SMART" id="SM00642"/>
    </source>
</evidence>
<dbReference type="InterPro" id="IPR013783">
    <property type="entry name" value="Ig-like_fold"/>
</dbReference>
<dbReference type="InterPro" id="IPR006047">
    <property type="entry name" value="GH13_cat_dom"/>
</dbReference>
<keyword evidence="2" id="KW-0378">Hydrolase</keyword>
<keyword evidence="3" id="KW-0326">Glycosidase</keyword>
<reference evidence="5" key="1">
    <citation type="submission" date="2023-06" db="EMBL/GenBank/DDBJ databases">
        <authorList>
            <person name="Jiang Y."/>
            <person name="Liu Q."/>
        </authorList>
    </citation>
    <scope>NUCLEOTIDE SEQUENCE</scope>
    <source>
        <strain evidence="5">CGMCC 1.12089</strain>
    </source>
</reference>
<dbReference type="SMART" id="SM00642">
    <property type="entry name" value="Aamy"/>
    <property type="match status" value="1"/>
</dbReference>
<feature type="domain" description="Glycosyl hydrolase family 13 catalytic" evidence="4">
    <location>
        <begin position="171"/>
        <end position="571"/>
    </location>
</feature>
<protein>
    <submittedName>
        <fullName evidence="5">Glycogen debranching protein GlgX</fullName>
    </submittedName>
</protein>
<evidence type="ECO:0000256" key="3">
    <source>
        <dbReference type="ARBA" id="ARBA00023295"/>
    </source>
</evidence>
<dbReference type="Proteomes" id="UP001174908">
    <property type="component" value="Unassembled WGS sequence"/>
</dbReference>
<dbReference type="PANTHER" id="PTHR43002">
    <property type="entry name" value="GLYCOGEN DEBRANCHING ENZYME"/>
    <property type="match status" value="1"/>
</dbReference>
<dbReference type="Gene3D" id="3.20.20.80">
    <property type="entry name" value="Glycosidases"/>
    <property type="match status" value="1"/>
</dbReference>
<dbReference type="InterPro" id="IPR014756">
    <property type="entry name" value="Ig_E-set"/>
</dbReference>
<dbReference type="Pfam" id="PF02922">
    <property type="entry name" value="CBM_48"/>
    <property type="match status" value="1"/>
</dbReference>